<evidence type="ECO:0000313" key="3">
    <source>
        <dbReference type="Proteomes" id="UP000823775"/>
    </source>
</evidence>
<reference evidence="2 3" key="1">
    <citation type="journal article" date="2021" name="BMC Genomics">
        <title>Datura genome reveals duplications of psychoactive alkaloid biosynthetic genes and high mutation rate following tissue culture.</title>
        <authorList>
            <person name="Rajewski A."/>
            <person name="Carter-House D."/>
            <person name="Stajich J."/>
            <person name="Litt A."/>
        </authorList>
    </citation>
    <scope>NUCLEOTIDE SEQUENCE [LARGE SCALE GENOMIC DNA]</scope>
    <source>
        <strain evidence="2">AR-01</strain>
    </source>
</reference>
<protein>
    <submittedName>
        <fullName evidence="2">Uncharacterized protein</fullName>
    </submittedName>
</protein>
<feature type="region of interest" description="Disordered" evidence="1">
    <location>
        <begin position="1"/>
        <end position="20"/>
    </location>
</feature>
<sequence>MEEARRGEGEKRKMDDLVSGEEKRRGRWPGRWCDWRFAVRLRALLEAAGFGRGSERRGRKEGGEGEVLWHLENGERRTTTRFGQSIEAVRSDSLVGCLPEEGRSRGLEKRICNSGGGGTSAAFMEVFRWWSALWWCWSEQVAVIGGQCGGPHNIPAEAKALSSTSASYFREKQVLFAQTCRIFADAKALLLHQHNIYAEARRCYASAQHFARSKDIIRYIGHNILMKQMRYLLHQHHIFAEAKALSSASAPYFTKKGVTFYISTNIAAVRHYLTALA</sequence>
<evidence type="ECO:0000256" key="1">
    <source>
        <dbReference type="SAM" id="MobiDB-lite"/>
    </source>
</evidence>
<dbReference type="EMBL" id="JACEIK010001495">
    <property type="protein sequence ID" value="MCD7469845.1"/>
    <property type="molecule type" value="Genomic_DNA"/>
</dbReference>
<gene>
    <name evidence="2" type="ORF">HAX54_009155</name>
</gene>
<evidence type="ECO:0000313" key="2">
    <source>
        <dbReference type="EMBL" id="MCD7469845.1"/>
    </source>
</evidence>
<accession>A0ABS8TFT7</accession>
<organism evidence="2 3">
    <name type="scientific">Datura stramonium</name>
    <name type="common">Jimsonweed</name>
    <name type="synonym">Common thornapple</name>
    <dbReference type="NCBI Taxonomy" id="4076"/>
    <lineage>
        <taxon>Eukaryota</taxon>
        <taxon>Viridiplantae</taxon>
        <taxon>Streptophyta</taxon>
        <taxon>Embryophyta</taxon>
        <taxon>Tracheophyta</taxon>
        <taxon>Spermatophyta</taxon>
        <taxon>Magnoliopsida</taxon>
        <taxon>eudicotyledons</taxon>
        <taxon>Gunneridae</taxon>
        <taxon>Pentapetalae</taxon>
        <taxon>asterids</taxon>
        <taxon>lamiids</taxon>
        <taxon>Solanales</taxon>
        <taxon>Solanaceae</taxon>
        <taxon>Solanoideae</taxon>
        <taxon>Datureae</taxon>
        <taxon>Datura</taxon>
    </lineage>
</organism>
<dbReference type="Proteomes" id="UP000823775">
    <property type="component" value="Unassembled WGS sequence"/>
</dbReference>
<name>A0ABS8TFT7_DATST</name>
<comment type="caution">
    <text evidence="2">The sequence shown here is derived from an EMBL/GenBank/DDBJ whole genome shotgun (WGS) entry which is preliminary data.</text>
</comment>
<proteinExistence type="predicted"/>
<keyword evidence="3" id="KW-1185">Reference proteome</keyword>